<dbReference type="InterPro" id="IPR028098">
    <property type="entry name" value="Glyco_trans_4-like_N"/>
</dbReference>
<evidence type="ECO:0000313" key="6">
    <source>
        <dbReference type="Proteomes" id="UP000636956"/>
    </source>
</evidence>
<dbReference type="Pfam" id="PF13579">
    <property type="entry name" value="Glyco_trans_4_4"/>
    <property type="match status" value="1"/>
</dbReference>
<reference evidence="5" key="2">
    <citation type="submission" date="2020-09" db="EMBL/GenBank/DDBJ databases">
        <authorList>
            <person name="Sun Q."/>
            <person name="Zhou Y."/>
        </authorList>
    </citation>
    <scope>NUCLEOTIDE SEQUENCE</scope>
    <source>
        <strain evidence="5">CGMCC 1.8984</strain>
    </source>
</reference>
<comment type="caution">
    <text evidence="5">The sequence shown here is derived from an EMBL/GenBank/DDBJ whole genome shotgun (WGS) entry which is preliminary data.</text>
</comment>
<dbReference type="SUPFAM" id="SSF53756">
    <property type="entry name" value="UDP-Glycosyltransferase/glycogen phosphorylase"/>
    <property type="match status" value="1"/>
</dbReference>
<evidence type="ECO:0000256" key="2">
    <source>
        <dbReference type="ARBA" id="ARBA00022676"/>
    </source>
</evidence>
<dbReference type="GO" id="GO:1901137">
    <property type="term" value="P:carbohydrate derivative biosynthetic process"/>
    <property type="evidence" value="ECO:0007669"/>
    <property type="project" value="UniProtKB-ARBA"/>
</dbReference>
<name>A0A917UWE2_9MICO</name>
<dbReference type="AlphaFoldDB" id="A0A917UWE2"/>
<dbReference type="InterPro" id="IPR050194">
    <property type="entry name" value="Glycosyltransferase_grp1"/>
</dbReference>
<dbReference type="GO" id="GO:0016757">
    <property type="term" value="F:glycosyltransferase activity"/>
    <property type="evidence" value="ECO:0007669"/>
    <property type="project" value="UniProtKB-KW"/>
</dbReference>
<evidence type="ECO:0000259" key="4">
    <source>
        <dbReference type="Pfam" id="PF13579"/>
    </source>
</evidence>
<dbReference type="EMBL" id="BMMD01000021">
    <property type="protein sequence ID" value="GGJ90137.1"/>
    <property type="molecule type" value="Genomic_DNA"/>
</dbReference>
<keyword evidence="6" id="KW-1185">Reference proteome</keyword>
<dbReference type="CDD" id="cd03801">
    <property type="entry name" value="GT4_PimA-like"/>
    <property type="match status" value="1"/>
</dbReference>
<sequence>MTTYASPVTVLVIHWGQSGAGPRLAHGMARALREVSDVDVAFSYASNADNASASQDLDVPQHSIRTYRSKLGVITGLPRLVVGVIGLRRFIRSHKIDVVVSPMFSIWQSLAVHVALPRSVLYLASVHDAVAHPGDGSMAWAVATRLDRSRADGFIVYSEAVEAQLIESGVAKPIWRTIHPVFAREDSPSAVRGGPVRVIGMFGRMLPYKGLDIFADAIRILRERGFEVDAPVVGDGPALGTLSPELRQQIRSVPGWVDDGQVNEVVASFDVLALPYIEASQSGVLAVALAEGVPTVVTPVGGLVEQVEQTSAGLLASEVTSEAFADALESLIRDPAKYECLSAAAKAAADGAFSWARVGRDVLNATHEVRMHERAAR</sequence>
<protein>
    <recommendedName>
        <fullName evidence="1">D-inositol 3-phosphate glycosyltransferase</fullName>
    </recommendedName>
</protein>
<feature type="domain" description="Glycosyltransferase subfamily 4-like N-terminal" evidence="4">
    <location>
        <begin position="25"/>
        <end position="173"/>
    </location>
</feature>
<dbReference type="RefSeq" id="WP_188744296.1">
    <property type="nucleotide sequence ID" value="NZ_BAABFW010000027.1"/>
</dbReference>
<keyword evidence="2" id="KW-0328">Glycosyltransferase</keyword>
<reference evidence="5" key="1">
    <citation type="journal article" date="2014" name="Int. J. Syst. Evol. Microbiol.">
        <title>Complete genome sequence of Corynebacterium casei LMG S-19264T (=DSM 44701T), isolated from a smear-ripened cheese.</title>
        <authorList>
            <consortium name="US DOE Joint Genome Institute (JGI-PGF)"/>
            <person name="Walter F."/>
            <person name="Albersmeier A."/>
            <person name="Kalinowski J."/>
            <person name="Ruckert C."/>
        </authorList>
    </citation>
    <scope>NUCLEOTIDE SEQUENCE</scope>
    <source>
        <strain evidence="5">CGMCC 1.8984</strain>
    </source>
</reference>
<dbReference type="PANTHER" id="PTHR45947:SF3">
    <property type="entry name" value="SULFOQUINOVOSYL TRANSFERASE SQD2"/>
    <property type="match status" value="1"/>
</dbReference>
<dbReference type="Proteomes" id="UP000636956">
    <property type="component" value="Unassembled WGS sequence"/>
</dbReference>
<evidence type="ECO:0000256" key="1">
    <source>
        <dbReference type="ARBA" id="ARBA00021292"/>
    </source>
</evidence>
<dbReference type="Gene3D" id="3.40.50.2000">
    <property type="entry name" value="Glycogen Phosphorylase B"/>
    <property type="match status" value="2"/>
</dbReference>
<organism evidence="5 6">
    <name type="scientific">Agromyces bauzanensis</name>
    <dbReference type="NCBI Taxonomy" id="1308924"/>
    <lineage>
        <taxon>Bacteria</taxon>
        <taxon>Bacillati</taxon>
        <taxon>Actinomycetota</taxon>
        <taxon>Actinomycetes</taxon>
        <taxon>Micrococcales</taxon>
        <taxon>Microbacteriaceae</taxon>
        <taxon>Agromyces</taxon>
    </lineage>
</organism>
<proteinExistence type="predicted"/>
<keyword evidence="3" id="KW-0808">Transferase</keyword>
<gene>
    <name evidence="5" type="ORF">GCM10011372_30840</name>
</gene>
<accession>A0A917UWE2</accession>
<evidence type="ECO:0000313" key="5">
    <source>
        <dbReference type="EMBL" id="GGJ90137.1"/>
    </source>
</evidence>
<dbReference type="PANTHER" id="PTHR45947">
    <property type="entry name" value="SULFOQUINOVOSYL TRANSFERASE SQD2"/>
    <property type="match status" value="1"/>
</dbReference>
<dbReference type="Pfam" id="PF13692">
    <property type="entry name" value="Glyco_trans_1_4"/>
    <property type="match status" value="1"/>
</dbReference>
<evidence type="ECO:0000256" key="3">
    <source>
        <dbReference type="ARBA" id="ARBA00022679"/>
    </source>
</evidence>